<sequence>GKRNTYIYHKCRCDLCTASMATYQGKLRRKRQAWLSEIKLAEGCADCGYNEYACALHFDHLPEFDKIASVSTMLAGNRPISVIEDEMAKCEVVCANCHAVRTFITRNTVS</sequence>
<proteinExistence type="predicted"/>
<name>A0A0F8YS47_9ZZZZ</name>
<feature type="non-terminal residue" evidence="1">
    <location>
        <position position="1"/>
    </location>
</feature>
<reference evidence="1" key="1">
    <citation type="journal article" date="2015" name="Nature">
        <title>Complex archaea that bridge the gap between prokaryotes and eukaryotes.</title>
        <authorList>
            <person name="Spang A."/>
            <person name="Saw J.H."/>
            <person name="Jorgensen S.L."/>
            <person name="Zaremba-Niedzwiedzka K."/>
            <person name="Martijn J."/>
            <person name="Lind A.E."/>
            <person name="van Eijk R."/>
            <person name="Schleper C."/>
            <person name="Guy L."/>
            <person name="Ettema T.J."/>
        </authorList>
    </citation>
    <scope>NUCLEOTIDE SEQUENCE</scope>
</reference>
<dbReference type="AlphaFoldDB" id="A0A0F8YS47"/>
<protein>
    <recommendedName>
        <fullName evidence="2">HNH domain-containing protein</fullName>
    </recommendedName>
</protein>
<dbReference type="EMBL" id="LAZR01055334">
    <property type="protein sequence ID" value="KKK76605.1"/>
    <property type="molecule type" value="Genomic_DNA"/>
</dbReference>
<gene>
    <name evidence="1" type="ORF">LCGC14_2861970</name>
</gene>
<comment type="caution">
    <text evidence="1">The sequence shown here is derived from an EMBL/GenBank/DDBJ whole genome shotgun (WGS) entry which is preliminary data.</text>
</comment>
<evidence type="ECO:0008006" key="2">
    <source>
        <dbReference type="Google" id="ProtNLM"/>
    </source>
</evidence>
<organism evidence="1">
    <name type="scientific">marine sediment metagenome</name>
    <dbReference type="NCBI Taxonomy" id="412755"/>
    <lineage>
        <taxon>unclassified sequences</taxon>
        <taxon>metagenomes</taxon>
        <taxon>ecological metagenomes</taxon>
    </lineage>
</organism>
<accession>A0A0F8YS47</accession>
<evidence type="ECO:0000313" key="1">
    <source>
        <dbReference type="EMBL" id="KKK76605.1"/>
    </source>
</evidence>